<protein>
    <submittedName>
        <fullName evidence="12">Ras and EF-hand domain-containing protein</fullName>
    </submittedName>
</protein>
<dbReference type="PANTHER" id="PTHR47977">
    <property type="entry name" value="RAS-RELATED PROTEIN RAB"/>
    <property type="match status" value="1"/>
</dbReference>
<evidence type="ECO:0000313" key="12">
    <source>
        <dbReference type="EMBL" id="KAG8512213.1"/>
    </source>
</evidence>
<evidence type="ECO:0000256" key="8">
    <source>
        <dbReference type="ARBA" id="ARBA00058499"/>
    </source>
</evidence>
<feature type="region of interest" description="Disordered" evidence="11">
    <location>
        <begin position="232"/>
        <end position="262"/>
    </location>
</feature>
<dbReference type="PROSITE" id="PS51421">
    <property type="entry name" value="RAS"/>
    <property type="match status" value="1"/>
</dbReference>
<dbReference type="AlphaFoldDB" id="A0A8J6DN01"/>
<dbReference type="Gene3D" id="1.10.287.1490">
    <property type="match status" value="1"/>
</dbReference>
<keyword evidence="13" id="KW-1185">Reference proteome</keyword>
<keyword evidence="4" id="KW-0597">Phosphoprotein</keyword>
<dbReference type="GO" id="GO:0005525">
    <property type="term" value="F:GTP binding"/>
    <property type="evidence" value="ECO:0007669"/>
    <property type="project" value="UniProtKB-KW"/>
</dbReference>
<dbReference type="OrthoDB" id="9879408at2759"/>
<dbReference type="PROSITE" id="PS51420">
    <property type="entry name" value="RHO"/>
    <property type="match status" value="1"/>
</dbReference>
<evidence type="ECO:0000256" key="2">
    <source>
        <dbReference type="ARBA" id="ARBA00006270"/>
    </source>
</evidence>
<feature type="non-terminal residue" evidence="12">
    <location>
        <position position="616"/>
    </location>
</feature>
<sequence>KEQVITLYQNISLVEPRLIQPYEHVIKNFIREIKLQSTEMESLAIAVKRAQDKAAMQLSELEEEMDQRIQAVEHKTRKDEKRKAEEALTDLRRQYETEVGDLQVTIKKLKKLEEQSKHICQKEDVAALKKKIYDLSMENQKVKKDLLEAQTNIAFLQSELDALKSDYADQSLNSERDLQIIREYTEDRNSLERQIEILQTANRKLHDSNDGLRSALENSYSKFNRSLRINNISPGNTISRSSPKFNGHSPHTLGYDRSSRSSYVDEDCDSLALCDPMQRMNYEVDSLPESCFDSGLSTLRDYNEYDSEVEYKHQQGFQRSHGTQENFGGDTSDTDVPDIRDEETYGSDGVASILDWKPQGSASEVSVISSSRKPISALSPQTDILDDSQKSSSSQKAYKIVLAGDAAVGKSSFLMRLCKNEFRGNTSATLGVDFQMKTLIVDGEQTVLQLWDTAGQERQVLPPVSSSAHISADRSCGHLVLGFRSIAKSYFRRADGVLLLYDVTCEKSFLNVREWVDMIEDATHESIPIMLVGNKADLRDSTVAEGQKCVSGHFGEKLAMTYGALFCETSAKDGSNIVEAVLHLAREVKKRTDEDDSKSITNLSSSKKSTQMKNCC</sequence>
<evidence type="ECO:0000256" key="10">
    <source>
        <dbReference type="SAM" id="Coils"/>
    </source>
</evidence>
<keyword evidence="5" id="KW-0547">Nucleotide-binding</keyword>
<evidence type="ECO:0000313" key="13">
    <source>
        <dbReference type="Proteomes" id="UP000700334"/>
    </source>
</evidence>
<feature type="compositionally biased region" description="Polar residues" evidence="11">
    <location>
        <begin position="599"/>
        <end position="616"/>
    </location>
</feature>
<evidence type="ECO:0000256" key="3">
    <source>
        <dbReference type="ARBA" id="ARBA00022490"/>
    </source>
</evidence>
<dbReference type="Proteomes" id="UP000700334">
    <property type="component" value="Unassembled WGS sequence"/>
</dbReference>
<keyword evidence="6 10" id="KW-0175">Coiled coil</keyword>
<evidence type="ECO:0000256" key="6">
    <source>
        <dbReference type="ARBA" id="ARBA00023054"/>
    </source>
</evidence>
<feature type="region of interest" description="Disordered" evidence="11">
    <location>
        <begin position="315"/>
        <end position="338"/>
    </location>
</feature>
<comment type="subcellular location">
    <subcellularLocation>
        <location evidence="1">Cytoplasm</location>
        <location evidence="1">Perinuclear region</location>
    </subcellularLocation>
</comment>
<dbReference type="PRINTS" id="PR00449">
    <property type="entry name" value="RASTRNSFRMNG"/>
</dbReference>
<proteinExistence type="inferred from homology"/>
<dbReference type="FunFam" id="1.10.287.1490:FF:000019">
    <property type="entry name" value="RAS and EF-hand domain containing"/>
    <property type="match status" value="1"/>
</dbReference>
<dbReference type="Gene3D" id="3.40.50.300">
    <property type="entry name" value="P-loop containing nucleotide triphosphate hydrolases"/>
    <property type="match status" value="1"/>
</dbReference>
<comment type="caution">
    <text evidence="12">The sequence shown here is derived from an EMBL/GenBank/DDBJ whole genome shotgun (WGS) entry which is preliminary data.</text>
</comment>
<keyword evidence="3" id="KW-0963">Cytoplasm</keyword>
<dbReference type="SUPFAM" id="SSF52540">
    <property type="entry name" value="P-loop containing nucleoside triphosphate hydrolases"/>
    <property type="match status" value="1"/>
</dbReference>
<feature type="compositionally biased region" description="Polar residues" evidence="11">
    <location>
        <begin position="232"/>
        <end position="244"/>
    </location>
</feature>
<evidence type="ECO:0000256" key="11">
    <source>
        <dbReference type="SAM" id="MobiDB-lite"/>
    </source>
</evidence>
<feature type="coiled-coil region" evidence="10">
    <location>
        <begin position="139"/>
        <end position="208"/>
    </location>
</feature>
<dbReference type="CDD" id="cd00154">
    <property type="entry name" value="Rab"/>
    <property type="match status" value="1"/>
</dbReference>
<dbReference type="InterPro" id="IPR005225">
    <property type="entry name" value="Small_GTP-bd"/>
</dbReference>
<dbReference type="Pfam" id="PF00071">
    <property type="entry name" value="Ras"/>
    <property type="match status" value="2"/>
</dbReference>
<evidence type="ECO:0000256" key="9">
    <source>
        <dbReference type="ARBA" id="ARBA00065295"/>
    </source>
</evidence>
<feature type="compositionally biased region" description="Polar residues" evidence="11">
    <location>
        <begin position="315"/>
        <end position="331"/>
    </location>
</feature>
<dbReference type="InterPro" id="IPR050227">
    <property type="entry name" value="Rab"/>
</dbReference>
<feature type="coiled-coil region" evidence="10">
    <location>
        <begin position="47"/>
        <end position="112"/>
    </location>
</feature>
<reference evidence="12" key="1">
    <citation type="journal article" date="2021" name="Evol. Appl.">
        <title>The genome of the Pyrenean desman and the effects of bottlenecks and inbreeding on the genomic landscape of an endangered species.</title>
        <authorList>
            <person name="Escoda L."/>
            <person name="Castresana J."/>
        </authorList>
    </citation>
    <scope>NUCLEOTIDE SEQUENCE</scope>
    <source>
        <strain evidence="12">IBE-C5619</strain>
    </source>
</reference>
<dbReference type="InterPro" id="IPR027417">
    <property type="entry name" value="P-loop_NTPase"/>
</dbReference>
<dbReference type="NCBIfam" id="TIGR00231">
    <property type="entry name" value="small_GTP"/>
    <property type="match status" value="1"/>
</dbReference>
<dbReference type="GO" id="GO:0003924">
    <property type="term" value="F:GTPase activity"/>
    <property type="evidence" value="ECO:0007669"/>
    <property type="project" value="InterPro"/>
</dbReference>
<dbReference type="InterPro" id="IPR001806">
    <property type="entry name" value="Small_GTPase"/>
</dbReference>
<evidence type="ECO:0000256" key="4">
    <source>
        <dbReference type="ARBA" id="ARBA00022553"/>
    </source>
</evidence>
<evidence type="ECO:0000256" key="1">
    <source>
        <dbReference type="ARBA" id="ARBA00004556"/>
    </source>
</evidence>
<dbReference type="GO" id="GO:0048471">
    <property type="term" value="C:perinuclear region of cytoplasm"/>
    <property type="evidence" value="ECO:0007669"/>
    <property type="project" value="UniProtKB-SubCell"/>
</dbReference>
<feature type="non-terminal residue" evidence="12">
    <location>
        <position position="1"/>
    </location>
</feature>
<feature type="region of interest" description="Disordered" evidence="11">
    <location>
        <begin position="595"/>
        <end position="616"/>
    </location>
</feature>
<comment type="similarity">
    <text evidence="2">Belongs to the small GTPase superfamily. Rab family.</text>
</comment>
<comment type="function">
    <text evidence="8">Binds predominantly GDP, and also GTP. Acts as a dynein adapter protein that activates dynein-mediated transport and dynein-dynactin motility on microtubules.</text>
</comment>
<dbReference type="FunFam" id="3.40.50.300:FF:001348">
    <property type="entry name" value="Ras and EF-hand domain-containing protein"/>
    <property type="match status" value="1"/>
</dbReference>
<dbReference type="SMART" id="SM00175">
    <property type="entry name" value="RAB"/>
    <property type="match status" value="1"/>
</dbReference>
<keyword evidence="7" id="KW-0342">GTP-binding</keyword>
<organism evidence="12 13">
    <name type="scientific">Galemys pyrenaicus</name>
    <name type="common">Iberian desman</name>
    <name type="synonym">Pyrenean desman</name>
    <dbReference type="NCBI Taxonomy" id="202257"/>
    <lineage>
        <taxon>Eukaryota</taxon>
        <taxon>Metazoa</taxon>
        <taxon>Chordata</taxon>
        <taxon>Craniata</taxon>
        <taxon>Vertebrata</taxon>
        <taxon>Euteleostomi</taxon>
        <taxon>Mammalia</taxon>
        <taxon>Eutheria</taxon>
        <taxon>Laurasiatheria</taxon>
        <taxon>Eulipotyphla</taxon>
        <taxon>Talpidae</taxon>
        <taxon>Galemys</taxon>
    </lineage>
</organism>
<dbReference type="PROSITE" id="PS51419">
    <property type="entry name" value="RAB"/>
    <property type="match status" value="1"/>
</dbReference>
<comment type="subunit">
    <text evidence="9">Homodimer. Interacts with the dynein-dynactin complex.</text>
</comment>
<dbReference type="SMART" id="SM00174">
    <property type="entry name" value="RHO"/>
    <property type="match status" value="1"/>
</dbReference>
<accession>A0A8J6DN01</accession>
<gene>
    <name evidence="12" type="ORF">J0S82_002361</name>
</gene>
<name>A0A8J6DN01_GALPY</name>
<evidence type="ECO:0000256" key="7">
    <source>
        <dbReference type="ARBA" id="ARBA00023134"/>
    </source>
</evidence>
<evidence type="ECO:0000256" key="5">
    <source>
        <dbReference type="ARBA" id="ARBA00022741"/>
    </source>
</evidence>
<dbReference type="SMART" id="SM00173">
    <property type="entry name" value="RAS"/>
    <property type="match status" value="1"/>
</dbReference>
<dbReference type="EMBL" id="JAGFMF010011802">
    <property type="protein sequence ID" value="KAG8512213.1"/>
    <property type="molecule type" value="Genomic_DNA"/>
</dbReference>